<proteinExistence type="predicted"/>
<organism evidence="11 12">
    <name type="scientific">Oikopleura dioica</name>
    <name type="common">Tunicate</name>
    <dbReference type="NCBI Taxonomy" id="34765"/>
    <lineage>
        <taxon>Eukaryota</taxon>
        <taxon>Metazoa</taxon>
        <taxon>Chordata</taxon>
        <taxon>Tunicata</taxon>
        <taxon>Appendicularia</taxon>
        <taxon>Copelata</taxon>
        <taxon>Oikopleuridae</taxon>
        <taxon>Oikopleura</taxon>
    </lineage>
</organism>
<accession>A0ABN7SYK0</accession>
<evidence type="ECO:0000256" key="2">
    <source>
        <dbReference type="ARBA" id="ARBA00022692"/>
    </source>
</evidence>
<keyword evidence="3" id="KW-0813">Transport</keyword>
<dbReference type="Pfam" id="PF02535">
    <property type="entry name" value="Zip"/>
    <property type="match status" value="2"/>
</dbReference>
<protein>
    <recommendedName>
        <fullName evidence="7">Zinc transporter ZIP13</fullName>
    </recommendedName>
    <alternativeName>
        <fullName evidence="8">Solute carrier family 39 member 13</fullName>
    </alternativeName>
    <alternativeName>
        <fullName evidence="9">Zrt- and Irt-like protein 13</fullName>
    </alternativeName>
</protein>
<evidence type="ECO:0000256" key="1">
    <source>
        <dbReference type="ARBA" id="ARBA00004141"/>
    </source>
</evidence>
<gene>
    <name evidence="11" type="ORF">OKIOD_LOCUS11550</name>
</gene>
<evidence type="ECO:0000256" key="7">
    <source>
        <dbReference type="ARBA" id="ARBA00040592"/>
    </source>
</evidence>
<evidence type="ECO:0000256" key="4">
    <source>
        <dbReference type="ARBA" id="ARBA00022989"/>
    </source>
</evidence>
<reference evidence="11 12" key="1">
    <citation type="submission" date="2021-04" db="EMBL/GenBank/DDBJ databases">
        <authorList>
            <person name="Bliznina A."/>
        </authorList>
    </citation>
    <scope>NUCLEOTIDE SEQUENCE [LARGE SCALE GENOMIC DNA]</scope>
</reference>
<comment type="subcellular location">
    <subcellularLocation>
        <location evidence="1">Membrane</location>
        <topology evidence="1">Multi-pass membrane protein</topology>
    </subcellularLocation>
</comment>
<keyword evidence="2 10" id="KW-0812">Transmembrane</keyword>
<keyword evidence="12" id="KW-1185">Reference proteome</keyword>
<feature type="transmembrane region" description="Helical" evidence="10">
    <location>
        <begin position="71"/>
        <end position="89"/>
    </location>
</feature>
<feature type="transmembrane region" description="Helical" evidence="10">
    <location>
        <begin position="161"/>
        <end position="181"/>
    </location>
</feature>
<dbReference type="PANTHER" id="PTHR16950">
    <property type="entry name" value="ZINC TRANSPORTER SLC39A7 HISTIDINE-RICH MEMBRANE PROTEIN KE4"/>
    <property type="match status" value="1"/>
</dbReference>
<keyword evidence="3" id="KW-0406">Ion transport</keyword>
<evidence type="ECO:0000256" key="8">
    <source>
        <dbReference type="ARBA" id="ARBA00042542"/>
    </source>
</evidence>
<comment type="catalytic activity">
    <reaction evidence="6">
        <text>Zn(2+)(in) = Zn(2+)(out)</text>
        <dbReference type="Rhea" id="RHEA:29351"/>
        <dbReference type="ChEBI" id="CHEBI:29105"/>
    </reaction>
</comment>
<evidence type="ECO:0000256" key="5">
    <source>
        <dbReference type="ARBA" id="ARBA00023136"/>
    </source>
</evidence>
<sequence length="240" mass="26065">MSDWGDSVAFCSTIGSLLVGLTGIFPLLFVKRNNKYAESAWIKYVLAFGAGTLLGDAFLHLLPEVMSYHEWPLGALAGYMFGFIFQKFFPEDDSAKTGAYVNLFANCLDNFTHGLAIAGSFVIGISRGWATTATILVHEIPHELGDFAILLRGGLTRGRAAVLQLITAFAGLSGALVVILLKDISPDLVLRCVVPFTIGAFIYVSLTNVLPELMEDEKNYHWIILNITIGIVTMGLLSSL</sequence>
<name>A0ABN7SYK0_OIKDI</name>
<feature type="transmembrane region" description="Helical" evidence="10">
    <location>
        <begin position="41"/>
        <end position="59"/>
    </location>
</feature>
<keyword evidence="4 10" id="KW-1133">Transmembrane helix</keyword>
<feature type="transmembrane region" description="Helical" evidence="10">
    <location>
        <begin position="7"/>
        <end position="29"/>
    </location>
</feature>
<evidence type="ECO:0000256" key="3">
    <source>
        <dbReference type="ARBA" id="ARBA00022906"/>
    </source>
</evidence>
<keyword evidence="3" id="KW-0864">Zinc transport</keyword>
<dbReference type="EMBL" id="OU015566">
    <property type="protein sequence ID" value="CAG5106309.1"/>
    <property type="molecule type" value="Genomic_DNA"/>
</dbReference>
<evidence type="ECO:0000313" key="11">
    <source>
        <dbReference type="EMBL" id="CAG5106309.1"/>
    </source>
</evidence>
<dbReference type="InterPro" id="IPR003689">
    <property type="entry name" value="ZIP"/>
</dbReference>
<evidence type="ECO:0000256" key="10">
    <source>
        <dbReference type="SAM" id="Phobius"/>
    </source>
</evidence>
<evidence type="ECO:0000256" key="6">
    <source>
        <dbReference type="ARBA" id="ARBA00034634"/>
    </source>
</evidence>
<keyword evidence="3" id="KW-0862">Zinc</keyword>
<feature type="transmembrane region" description="Helical" evidence="10">
    <location>
        <begin position="219"/>
        <end position="237"/>
    </location>
</feature>
<evidence type="ECO:0000256" key="9">
    <source>
        <dbReference type="ARBA" id="ARBA00042972"/>
    </source>
</evidence>
<evidence type="ECO:0000313" key="12">
    <source>
        <dbReference type="Proteomes" id="UP001158576"/>
    </source>
</evidence>
<dbReference type="PANTHER" id="PTHR16950:SF16">
    <property type="entry name" value="ZINC TRANSPORTER ZIP13"/>
    <property type="match status" value="1"/>
</dbReference>
<keyword evidence="5 10" id="KW-0472">Membrane</keyword>
<feature type="transmembrane region" description="Helical" evidence="10">
    <location>
        <begin position="188"/>
        <end position="207"/>
    </location>
</feature>
<dbReference type="Proteomes" id="UP001158576">
    <property type="component" value="Chromosome 1"/>
</dbReference>